<proteinExistence type="inferred from homology"/>
<organism evidence="14">
    <name type="scientific">Homalodisca liturata</name>
    <dbReference type="NCBI Taxonomy" id="320908"/>
    <lineage>
        <taxon>Eukaryota</taxon>
        <taxon>Metazoa</taxon>
        <taxon>Ecdysozoa</taxon>
        <taxon>Arthropoda</taxon>
        <taxon>Hexapoda</taxon>
        <taxon>Insecta</taxon>
        <taxon>Pterygota</taxon>
        <taxon>Neoptera</taxon>
        <taxon>Paraneoptera</taxon>
        <taxon>Hemiptera</taxon>
        <taxon>Auchenorrhyncha</taxon>
        <taxon>Membracoidea</taxon>
        <taxon>Cicadellidae</taxon>
        <taxon>Cicadellinae</taxon>
        <taxon>Proconiini</taxon>
        <taxon>Homalodisca</taxon>
    </lineage>
</organism>
<evidence type="ECO:0000256" key="4">
    <source>
        <dbReference type="ARBA" id="ARBA00022723"/>
    </source>
</evidence>
<evidence type="ECO:0000256" key="2">
    <source>
        <dbReference type="ARBA" id="ARBA00006991"/>
    </source>
</evidence>
<dbReference type="GO" id="GO:0008270">
    <property type="term" value="F:zinc ion binding"/>
    <property type="evidence" value="ECO:0007669"/>
    <property type="project" value="UniProtKB-KW"/>
</dbReference>
<dbReference type="Pfam" id="PF23611">
    <property type="entry name" value="zf-C2H2_16"/>
    <property type="match status" value="1"/>
</dbReference>
<evidence type="ECO:0000313" key="14">
    <source>
        <dbReference type="EMBL" id="JAS73119.1"/>
    </source>
</evidence>
<dbReference type="GO" id="GO:0005634">
    <property type="term" value="C:nucleus"/>
    <property type="evidence" value="ECO:0007669"/>
    <property type="project" value="UniProtKB-SubCell"/>
</dbReference>
<dbReference type="SMART" id="SM00355">
    <property type="entry name" value="ZnF_C2H2"/>
    <property type="match status" value="3"/>
</dbReference>
<evidence type="ECO:0000256" key="6">
    <source>
        <dbReference type="ARBA" id="ARBA00022771"/>
    </source>
</evidence>
<comment type="similarity">
    <text evidence="2">Belongs to the krueppel C2H2-type zinc-finger protein family.</text>
</comment>
<name>A0A1B6HEV2_9HEMI</name>
<dbReference type="FunFam" id="3.30.160.60:FF:001370">
    <property type="entry name" value="Zinc finger protein"/>
    <property type="match status" value="1"/>
</dbReference>
<dbReference type="FunFam" id="3.30.160.60:FF:000446">
    <property type="entry name" value="Zinc finger protein"/>
    <property type="match status" value="1"/>
</dbReference>
<dbReference type="PROSITE" id="PS50157">
    <property type="entry name" value="ZINC_FINGER_C2H2_2"/>
    <property type="match status" value="2"/>
</dbReference>
<dbReference type="EMBL" id="GECU01034587">
    <property type="protein sequence ID" value="JAS73119.1"/>
    <property type="molecule type" value="Transcribed_RNA"/>
</dbReference>
<gene>
    <name evidence="14" type="ORF">g.2245</name>
</gene>
<dbReference type="Gene3D" id="3.30.160.60">
    <property type="entry name" value="Classic Zinc Finger"/>
    <property type="match status" value="3"/>
</dbReference>
<feature type="domain" description="C2H2-type" evidence="13">
    <location>
        <begin position="10"/>
        <end position="38"/>
    </location>
</feature>
<protein>
    <recommendedName>
        <fullName evidence="13">C2H2-type domain-containing protein</fullName>
    </recommendedName>
</protein>
<evidence type="ECO:0000256" key="10">
    <source>
        <dbReference type="ARBA" id="ARBA00023163"/>
    </source>
</evidence>
<feature type="domain" description="C2H2-type" evidence="13">
    <location>
        <begin position="39"/>
        <end position="66"/>
    </location>
</feature>
<keyword evidence="8" id="KW-0805">Transcription regulation</keyword>
<evidence type="ECO:0000256" key="7">
    <source>
        <dbReference type="ARBA" id="ARBA00022833"/>
    </source>
</evidence>
<dbReference type="GO" id="GO:0003690">
    <property type="term" value="F:double-stranded DNA binding"/>
    <property type="evidence" value="ECO:0007669"/>
    <property type="project" value="UniProtKB-ARBA"/>
</dbReference>
<dbReference type="PANTHER" id="PTHR24392">
    <property type="entry name" value="ZINC FINGER PROTEIN"/>
    <property type="match status" value="1"/>
</dbReference>
<keyword evidence="4" id="KW-0479">Metal-binding</keyword>
<dbReference type="PROSITE" id="PS00028">
    <property type="entry name" value="ZINC_FINGER_C2H2_1"/>
    <property type="match status" value="1"/>
</dbReference>
<comment type="subcellular location">
    <subcellularLocation>
        <location evidence="1">Nucleus</location>
    </subcellularLocation>
</comment>
<evidence type="ECO:0000256" key="9">
    <source>
        <dbReference type="ARBA" id="ARBA00023125"/>
    </source>
</evidence>
<dbReference type="InterPro" id="IPR036236">
    <property type="entry name" value="Znf_C2H2_sf"/>
</dbReference>
<keyword evidence="5" id="KW-0677">Repeat</keyword>
<reference evidence="14" key="1">
    <citation type="submission" date="2015-11" db="EMBL/GenBank/DDBJ databases">
        <title>De novo transcriptome assembly of four potential Pierce s Disease insect vectors from Arizona vineyards.</title>
        <authorList>
            <person name="Tassone E.E."/>
        </authorList>
    </citation>
    <scope>NUCLEOTIDE SEQUENCE</scope>
</reference>
<keyword evidence="11" id="KW-0539">Nucleus</keyword>
<dbReference type="InterPro" id="IPR056438">
    <property type="entry name" value="Znf-C2H2_CTCF"/>
</dbReference>
<keyword evidence="10" id="KW-0804">Transcription</keyword>
<accession>A0A1B6HEV2</accession>
<evidence type="ECO:0000256" key="5">
    <source>
        <dbReference type="ARBA" id="ARBA00022737"/>
    </source>
</evidence>
<sequence length="134" mass="15639">MMTHTGEKPHACQHCDYRSVTRHNLMSHIAARHCDDKPYTCDLCPYSTKMKRLLTYHMRKHSGEKPYACQLCDFRVRYRGGLSYHMRTKHPSGDQALPHRVLSKCEVTRLHFQGEDVQFSDDGESDIEIEIEIS</sequence>
<dbReference type="InterPro" id="IPR013087">
    <property type="entry name" value="Znf_C2H2_type"/>
</dbReference>
<dbReference type="SUPFAM" id="SSF57667">
    <property type="entry name" value="beta-beta-alpha zinc fingers"/>
    <property type="match status" value="2"/>
</dbReference>
<evidence type="ECO:0000256" key="3">
    <source>
        <dbReference type="ARBA" id="ARBA00007746"/>
    </source>
</evidence>
<dbReference type="GO" id="GO:0010468">
    <property type="term" value="P:regulation of gene expression"/>
    <property type="evidence" value="ECO:0007669"/>
    <property type="project" value="UniProtKB-ARBA"/>
</dbReference>
<keyword evidence="9" id="KW-0238">DNA-binding</keyword>
<dbReference type="AlphaFoldDB" id="A0A1B6HEV2"/>
<evidence type="ECO:0000256" key="8">
    <source>
        <dbReference type="ARBA" id="ARBA00023015"/>
    </source>
</evidence>
<keyword evidence="6 12" id="KW-0863">Zinc-finger</keyword>
<evidence type="ECO:0000259" key="13">
    <source>
        <dbReference type="PROSITE" id="PS50157"/>
    </source>
</evidence>
<evidence type="ECO:0000256" key="11">
    <source>
        <dbReference type="ARBA" id="ARBA00023242"/>
    </source>
</evidence>
<evidence type="ECO:0000256" key="12">
    <source>
        <dbReference type="PROSITE-ProRule" id="PRU00042"/>
    </source>
</evidence>
<dbReference type="FunFam" id="3.30.160.60:FF:000614">
    <property type="entry name" value="Zinc finger protein 142"/>
    <property type="match status" value="1"/>
</dbReference>
<keyword evidence="7" id="KW-0862">Zinc</keyword>
<comment type="similarity">
    <text evidence="3">Belongs to the hunchback C2H2-type zinc-finger protein family.</text>
</comment>
<dbReference type="Pfam" id="PF00096">
    <property type="entry name" value="zf-C2H2"/>
    <property type="match status" value="1"/>
</dbReference>
<evidence type="ECO:0000256" key="1">
    <source>
        <dbReference type="ARBA" id="ARBA00004123"/>
    </source>
</evidence>